<dbReference type="RefSeq" id="WP_098926903.1">
    <property type="nucleotide sequence ID" value="NZ_CBCRVC010000006.1"/>
</dbReference>
<evidence type="ECO:0000313" key="2">
    <source>
        <dbReference type="Proteomes" id="UP000223854"/>
    </source>
</evidence>
<reference evidence="1 2" key="1">
    <citation type="submission" date="2017-09" db="EMBL/GenBank/DDBJ databases">
        <title>FDA dAtabase for Regulatory Grade micrObial Sequences (FDA-ARGOS): Supporting development and validation of Infectious Disease Dx tests.</title>
        <authorList>
            <person name="Kerrigan L."/>
            <person name="Long C."/>
            <person name="Tallon L.J."/>
            <person name="Sadzewicz L."/>
            <person name="Ott S."/>
            <person name="Zhao X."/>
            <person name="Nagaraj S."/>
            <person name="Vavikolanu K."/>
            <person name="Aluvathingal J."/>
            <person name="Nadendla S."/>
            <person name="Sichtig H."/>
        </authorList>
    </citation>
    <scope>NUCLEOTIDE SEQUENCE [LARGE SCALE GENOMIC DNA]</scope>
    <source>
        <strain evidence="1 2">FDAARGOS_423</strain>
    </source>
</reference>
<organism evidence="1 2">
    <name type="scientific">Clostridium sporogenes</name>
    <dbReference type="NCBI Taxonomy" id="1509"/>
    <lineage>
        <taxon>Bacteria</taxon>
        <taxon>Bacillati</taxon>
        <taxon>Bacillota</taxon>
        <taxon>Clostridia</taxon>
        <taxon>Eubacteriales</taxon>
        <taxon>Clostridiaceae</taxon>
        <taxon>Clostridium</taxon>
    </lineage>
</organism>
<evidence type="ECO:0000313" key="1">
    <source>
        <dbReference type="EMBL" id="PHG98891.1"/>
    </source>
</evidence>
<sequence>MDKLKEIQCISSAYVNGFIKSASAMHEIGMVLEKEEIELENAKIYSNGRYIGTVSKIKGYIRRI</sequence>
<keyword evidence="2" id="KW-1185">Reference proteome</keyword>
<name>A0ABX4K142_CLOSG</name>
<accession>A0ABX4K142</accession>
<proteinExistence type="predicted"/>
<gene>
    <name evidence="1" type="ORF">CRX47_03170</name>
</gene>
<comment type="caution">
    <text evidence="1">The sequence shown here is derived from an EMBL/GenBank/DDBJ whole genome shotgun (WGS) entry which is preliminary data.</text>
</comment>
<dbReference type="Proteomes" id="UP000223854">
    <property type="component" value="Unassembled WGS sequence"/>
</dbReference>
<protein>
    <submittedName>
        <fullName evidence="1">Uncharacterized protein</fullName>
    </submittedName>
</protein>
<dbReference type="EMBL" id="PDLH01000007">
    <property type="protein sequence ID" value="PHG98891.1"/>
    <property type="molecule type" value="Genomic_DNA"/>
</dbReference>